<proteinExistence type="inferred from homology"/>
<evidence type="ECO:0000256" key="2">
    <source>
        <dbReference type="ARBA" id="ARBA00022723"/>
    </source>
</evidence>
<keyword evidence="2 3" id="KW-0479">Metal-binding</keyword>
<dbReference type="AlphaFoldDB" id="A0A840BHL6"/>
<evidence type="ECO:0000313" key="5">
    <source>
        <dbReference type="Proteomes" id="UP000561045"/>
    </source>
</evidence>
<protein>
    <submittedName>
        <fullName evidence="4">Dinuclear metal center YbgI/SA1388 family protein</fullName>
    </submittedName>
</protein>
<organism evidence="4 5">
    <name type="scientific">Niveibacterium umoris</name>
    <dbReference type="NCBI Taxonomy" id="1193620"/>
    <lineage>
        <taxon>Bacteria</taxon>
        <taxon>Pseudomonadati</taxon>
        <taxon>Pseudomonadota</taxon>
        <taxon>Betaproteobacteria</taxon>
        <taxon>Rhodocyclales</taxon>
        <taxon>Rhodocyclaceae</taxon>
        <taxon>Niveibacterium</taxon>
    </lineage>
</organism>
<dbReference type="Proteomes" id="UP000561045">
    <property type="component" value="Unassembled WGS sequence"/>
</dbReference>
<dbReference type="EMBL" id="JACIET010000001">
    <property type="protein sequence ID" value="MBB4012725.1"/>
    <property type="molecule type" value="Genomic_DNA"/>
</dbReference>
<reference evidence="4 5" key="1">
    <citation type="submission" date="2020-08" db="EMBL/GenBank/DDBJ databases">
        <title>Genomic Encyclopedia of Type Strains, Phase IV (KMG-IV): sequencing the most valuable type-strain genomes for metagenomic binning, comparative biology and taxonomic classification.</title>
        <authorList>
            <person name="Goeker M."/>
        </authorList>
    </citation>
    <scope>NUCLEOTIDE SEQUENCE [LARGE SCALE GENOMIC DNA]</scope>
    <source>
        <strain evidence="4 5">DSM 106739</strain>
    </source>
</reference>
<dbReference type="GO" id="GO:0005737">
    <property type="term" value="C:cytoplasm"/>
    <property type="evidence" value="ECO:0007669"/>
    <property type="project" value="TreeGrafter"/>
</dbReference>
<feature type="binding site" evidence="3">
    <location>
        <position position="234"/>
    </location>
    <ligand>
        <name>a divalent metal cation</name>
        <dbReference type="ChEBI" id="CHEBI:60240"/>
        <label>1</label>
    </ligand>
</feature>
<feature type="binding site" evidence="3">
    <location>
        <position position="119"/>
    </location>
    <ligand>
        <name>a divalent metal cation</name>
        <dbReference type="ChEBI" id="CHEBI:60240"/>
        <label>1</label>
    </ligand>
</feature>
<dbReference type="NCBIfam" id="TIGR00486">
    <property type="entry name" value="YbgI_SA1388"/>
    <property type="match status" value="1"/>
</dbReference>
<evidence type="ECO:0000256" key="3">
    <source>
        <dbReference type="PIRSR" id="PIRSR602678-1"/>
    </source>
</evidence>
<dbReference type="Gene3D" id="3.40.1390.30">
    <property type="entry name" value="NIF3 (NGG1p interacting factor 3)-like"/>
    <property type="match status" value="2"/>
</dbReference>
<dbReference type="InterPro" id="IPR036069">
    <property type="entry name" value="DUF34/NIF3_sf"/>
</dbReference>
<dbReference type="SUPFAM" id="SSF102705">
    <property type="entry name" value="NIF3 (NGG1p interacting factor 3)-like"/>
    <property type="match status" value="1"/>
</dbReference>
<comment type="similarity">
    <text evidence="1">Belongs to the GTP cyclohydrolase I type 2/NIF3 family.</text>
</comment>
<dbReference type="PANTHER" id="PTHR13799">
    <property type="entry name" value="NGG1 INTERACTING FACTOR 3"/>
    <property type="match status" value="1"/>
</dbReference>
<dbReference type="Pfam" id="PF01784">
    <property type="entry name" value="DUF34_NIF3"/>
    <property type="match status" value="1"/>
</dbReference>
<gene>
    <name evidence="4" type="ORF">GGR36_002033</name>
</gene>
<accession>A0A840BHL6</accession>
<evidence type="ECO:0000256" key="1">
    <source>
        <dbReference type="ARBA" id="ARBA00006964"/>
    </source>
</evidence>
<feature type="binding site" evidence="3">
    <location>
        <position position="82"/>
    </location>
    <ligand>
        <name>a divalent metal cation</name>
        <dbReference type="ChEBI" id="CHEBI:60240"/>
        <label>1</label>
    </ligand>
</feature>
<sequence length="266" mass="29042">MLRRYLVCASLRRGGGQLMHRDELQRYLDDLLGAPRIKDYCPNGLQVEGRAEIRRLVCGVTASLSLIEAAIRLGADGLLVHHGYFWRGEDPRVVATRRKRLAALISHDLNLFAYHLPLDVHPDLGNNAQLARVMGWLPEGRFGEQDVGMIGRIEAPATLTHVARSIAARLGREPLVVGESAEPIQRIAWCTGAAQSMFEAAIAAGAELFVSGEVSEPTVHLARESGVPYIAAGHHATERYGVHALGAHLASQFGLHCEFIDIDNPV</sequence>
<feature type="binding site" evidence="3">
    <location>
        <position position="238"/>
    </location>
    <ligand>
        <name>a divalent metal cation</name>
        <dbReference type="ChEBI" id="CHEBI:60240"/>
        <label>1</label>
    </ligand>
</feature>
<name>A0A840BHL6_9RHOO</name>
<comment type="caution">
    <text evidence="4">The sequence shown here is derived from an EMBL/GenBank/DDBJ whole genome shotgun (WGS) entry which is preliminary data.</text>
</comment>
<dbReference type="PANTHER" id="PTHR13799:SF14">
    <property type="entry name" value="GTP CYCLOHYDROLASE 1 TYPE 2 HOMOLOG"/>
    <property type="match status" value="1"/>
</dbReference>
<evidence type="ECO:0000313" key="4">
    <source>
        <dbReference type="EMBL" id="MBB4012725.1"/>
    </source>
</evidence>
<keyword evidence="5" id="KW-1185">Reference proteome</keyword>
<feature type="binding site" evidence="3">
    <location>
        <position position="81"/>
    </location>
    <ligand>
        <name>a divalent metal cation</name>
        <dbReference type="ChEBI" id="CHEBI:60240"/>
        <label>1</label>
    </ligand>
</feature>
<dbReference type="GO" id="GO:0046872">
    <property type="term" value="F:metal ion binding"/>
    <property type="evidence" value="ECO:0007669"/>
    <property type="project" value="UniProtKB-KW"/>
</dbReference>
<dbReference type="InterPro" id="IPR002678">
    <property type="entry name" value="DUF34/NIF3"/>
</dbReference>